<evidence type="ECO:0000259" key="3">
    <source>
        <dbReference type="Pfam" id="PF05368"/>
    </source>
</evidence>
<comment type="caution">
    <text evidence="4">The sequence shown here is derived from an EMBL/GenBank/DDBJ whole genome shotgun (WGS) entry which is preliminary data.</text>
</comment>
<dbReference type="InterPro" id="IPR051164">
    <property type="entry name" value="NmrA-like_oxidored"/>
</dbReference>
<evidence type="ECO:0000256" key="2">
    <source>
        <dbReference type="ARBA" id="ARBA00022857"/>
    </source>
</evidence>
<accession>A0A502HLA9</accession>
<name>A0A502HLA9_9PSED</name>
<dbReference type="Gene3D" id="3.90.25.10">
    <property type="entry name" value="UDP-galactose 4-epimerase, domain 1"/>
    <property type="match status" value="1"/>
</dbReference>
<dbReference type="InterPro" id="IPR008030">
    <property type="entry name" value="NmrA-like"/>
</dbReference>
<evidence type="ECO:0000256" key="1">
    <source>
        <dbReference type="ARBA" id="ARBA00006328"/>
    </source>
</evidence>
<evidence type="ECO:0000313" key="4">
    <source>
        <dbReference type="EMBL" id="TPG73920.1"/>
    </source>
</evidence>
<evidence type="ECO:0000313" key="5">
    <source>
        <dbReference type="Proteomes" id="UP000317933"/>
    </source>
</evidence>
<dbReference type="PANTHER" id="PTHR42748">
    <property type="entry name" value="NITROGEN METABOLITE REPRESSION PROTEIN NMRA FAMILY MEMBER"/>
    <property type="match status" value="1"/>
</dbReference>
<sequence>MKTFLVTGSTGATGAPTVKYLLEQGHQVKALVRREDERSQQLKDLGAQVYVGNMLDLKSLRLAMEGVEGAYFCYPLSDGLVEAAALFAQAAKEHGVKHIVNMSHKQSRPDARSQATLNHWMSEQVFTWAGIPTTHLRVTFFAQWMLYIAPLIREGRYLTPFDADSRFAPIAASDIALIVANILLKPQGHGDKAYPLHGPIEYSHEELAGVLSSTLGKEVRYEQVSVEAFVKLLGLDHDPAFAVHFNAVKIDQREKRLEGLDSTGTTIIGQALLTPAQFIEQHREQLM</sequence>
<keyword evidence="2" id="KW-0521">NADP</keyword>
<dbReference type="Proteomes" id="UP000317933">
    <property type="component" value="Unassembled WGS sequence"/>
</dbReference>
<dbReference type="SUPFAM" id="SSF51735">
    <property type="entry name" value="NAD(P)-binding Rossmann-fold domains"/>
    <property type="match status" value="1"/>
</dbReference>
<dbReference type="InterPro" id="IPR036291">
    <property type="entry name" value="NAD(P)-bd_dom_sf"/>
</dbReference>
<dbReference type="RefSeq" id="WP_140670459.1">
    <property type="nucleotide sequence ID" value="NZ_RCZE01000014.1"/>
</dbReference>
<reference evidence="4 5" key="1">
    <citation type="journal article" date="2019" name="Environ. Microbiol.">
        <title>Species interactions and distinct microbial communities in high Arctic permafrost affected cryosols are associated with the CH4 and CO2 gas fluxes.</title>
        <authorList>
            <person name="Altshuler I."/>
            <person name="Hamel J."/>
            <person name="Turney S."/>
            <person name="Magnuson E."/>
            <person name="Levesque R."/>
            <person name="Greer C."/>
            <person name="Whyte L.G."/>
        </authorList>
    </citation>
    <scope>NUCLEOTIDE SEQUENCE [LARGE SCALE GENOMIC DNA]</scope>
    <source>
        <strain evidence="4 5">E3</strain>
    </source>
</reference>
<comment type="similarity">
    <text evidence="1">Belongs to the NmrA-type oxidoreductase family.</text>
</comment>
<gene>
    <name evidence="4" type="ORF">EAH78_26390</name>
</gene>
<dbReference type="Pfam" id="PF05368">
    <property type="entry name" value="NmrA"/>
    <property type="match status" value="1"/>
</dbReference>
<dbReference type="PANTHER" id="PTHR42748:SF7">
    <property type="entry name" value="NMRA LIKE REDOX SENSOR 1-RELATED"/>
    <property type="match status" value="1"/>
</dbReference>
<dbReference type="AlphaFoldDB" id="A0A502HLA9"/>
<organism evidence="4 5">
    <name type="scientific">Pseudomonas arsenicoxydans</name>
    <dbReference type="NCBI Taxonomy" id="702115"/>
    <lineage>
        <taxon>Bacteria</taxon>
        <taxon>Pseudomonadati</taxon>
        <taxon>Pseudomonadota</taxon>
        <taxon>Gammaproteobacteria</taxon>
        <taxon>Pseudomonadales</taxon>
        <taxon>Pseudomonadaceae</taxon>
        <taxon>Pseudomonas</taxon>
    </lineage>
</organism>
<dbReference type="EMBL" id="RCZE01000014">
    <property type="protein sequence ID" value="TPG73920.1"/>
    <property type="molecule type" value="Genomic_DNA"/>
</dbReference>
<feature type="domain" description="NmrA-like" evidence="3">
    <location>
        <begin position="2"/>
        <end position="236"/>
    </location>
</feature>
<dbReference type="Gene3D" id="3.40.50.720">
    <property type="entry name" value="NAD(P)-binding Rossmann-like Domain"/>
    <property type="match status" value="1"/>
</dbReference>
<proteinExistence type="inferred from homology"/>
<protein>
    <submittedName>
        <fullName evidence="4">NAD-dependent epimerase/dehydratase family protein</fullName>
    </submittedName>
</protein>